<dbReference type="PANTHER" id="PTHR47331">
    <property type="entry name" value="PHD-TYPE DOMAIN-CONTAINING PROTEIN"/>
    <property type="match status" value="1"/>
</dbReference>
<dbReference type="Proteomes" id="UP000069940">
    <property type="component" value="Unassembled WGS sequence"/>
</dbReference>
<keyword evidence="6" id="KW-1185">Reference proteome</keyword>
<feature type="region of interest" description="Disordered" evidence="2">
    <location>
        <begin position="1761"/>
        <end position="1788"/>
    </location>
</feature>
<dbReference type="CDD" id="cd01644">
    <property type="entry name" value="RT_pepA17"/>
    <property type="match status" value="1"/>
</dbReference>
<reference evidence="6" key="1">
    <citation type="journal article" date="2015" name="Proc. Natl. Acad. Sci. U.S.A.">
        <title>Genome sequence of the Asian Tiger mosquito, Aedes albopictus, reveals insights into its biology, genetics, and evolution.</title>
        <authorList>
            <person name="Chen X.G."/>
            <person name="Jiang X."/>
            <person name="Gu J."/>
            <person name="Xu M."/>
            <person name="Wu Y."/>
            <person name="Deng Y."/>
            <person name="Zhang C."/>
            <person name="Bonizzoni M."/>
            <person name="Dermauw W."/>
            <person name="Vontas J."/>
            <person name="Armbruster P."/>
            <person name="Huang X."/>
            <person name="Yang Y."/>
            <person name="Zhang H."/>
            <person name="He W."/>
            <person name="Peng H."/>
            <person name="Liu Y."/>
            <person name="Wu K."/>
            <person name="Chen J."/>
            <person name="Lirakis M."/>
            <person name="Topalis P."/>
            <person name="Van Leeuwen T."/>
            <person name="Hall A.B."/>
            <person name="Jiang X."/>
            <person name="Thorpe C."/>
            <person name="Mueller R.L."/>
            <person name="Sun C."/>
            <person name="Waterhouse R.M."/>
            <person name="Yan G."/>
            <person name="Tu Z.J."/>
            <person name="Fang X."/>
            <person name="James A.A."/>
        </authorList>
    </citation>
    <scope>NUCLEOTIDE SEQUENCE [LARGE SCALE GENOMIC DNA]</scope>
    <source>
        <strain evidence="6">Foshan</strain>
    </source>
</reference>
<organism evidence="5 6">
    <name type="scientific">Aedes albopictus</name>
    <name type="common">Asian tiger mosquito</name>
    <name type="synonym">Stegomyia albopicta</name>
    <dbReference type="NCBI Taxonomy" id="7160"/>
    <lineage>
        <taxon>Eukaryota</taxon>
        <taxon>Metazoa</taxon>
        <taxon>Ecdysozoa</taxon>
        <taxon>Arthropoda</taxon>
        <taxon>Hexapoda</taxon>
        <taxon>Insecta</taxon>
        <taxon>Pterygota</taxon>
        <taxon>Neoptera</taxon>
        <taxon>Endopterygota</taxon>
        <taxon>Diptera</taxon>
        <taxon>Nematocera</taxon>
        <taxon>Culicoidea</taxon>
        <taxon>Culicidae</taxon>
        <taxon>Culicinae</taxon>
        <taxon>Aedini</taxon>
        <taxon>Aedes</taxon>
        <taxon>Stegomyia</taxon>
    </lineage>
</organism>
<evidence type="ECO:0000313" key="6">
    <source>
        <dbReference type="Proteomes" id="UP000069940"/>
    </source>
</evidence>
<dbReference type="PROSITE" id="PS50994">
    <property type="entry name" value="INTEGRASE"/>
    <property type="match status" value="1"/>
</dbReference>
<feature type="region of interest" description="Disordered" evidence="2">
    <location>
        <begin position="97"/>
        <end position="118"/>
    </location>
</feature>
<dbReference type="RefSeq" id="XP_062717026.1">
    <property type="nucleotide sequence ID" value="XM_062861042.1"/>
</dbReference>
<evidence type="ECO:0000313" key="5">
    <source>
        <dbReference type="EnsemblMetazoa" id="AALFPA23_011208.P15843"/>
    </source>
</evidence>
<dbReference type="PANTHER" id="PTHR47331:SF1">
    <property type="entry name" value="GAG-LIKE PROTEIN"/>
    <property type="match status" value="1"/>
</dbReference>
<dbReference type="SUPFAM" id="SSF56672">
    <property type="entry name" value="DNA/RNA polymerases"/>
    <property type="match status" value="1"/>
</dbReference>
<dbReference type="Gene3D" id="3.10.10.10">
    <property type="entry name" value="HIV Type 1 Reverse Transcriptase, subunit A, domain 1"/>
    <property type="match status" value="1"/>
</dbReference>
<dbReference type="Gene3D" id="3.30.70.270">
    <property type="match status" value="1"/>
</dbReference>
<feature type="domain" description="Integrase catalytic" evidence="4">
    <location>
        <begin position="1431"/>
        <end position="1621"/>
    </location>
</feature>
<dbReference type="InterPro" id="IPR001584">
    <property type="entry name" value="Integrase_cat-core"/>
</dbReference>
<dbReference type="GeneID" id="134292167"/>
<dbReference type="CDD" id="cd00303">
    <property type="entry name" value="retropepsin_like"/>
    <property type="match status" value="1"/>
</dbReference>
<keyword evidence="1" id="KW-0862">Zinc</keyword>
<dbReference type="InterPro" id="IPR012337">
    <property type="entry name" value="RNaseH-like_sf"/>
</dbReference>
<keyword evidence="1" id="KW-0863">Zinc-finger</keyword>
<dbReference type="SUPFAM" id="SSF53098">
    <property type="entry name" value="Ribonuclease H-like"/>
    <property type="match status" value="1"/>
</dbReference>
<dbReference type="PROSITE" id="PS50158">
    <property type="entry name" value="ZF_CCHC"/>
    <property type="match status" value="1"/>
</dbReference>
<accession>A0ABM1YQC5</accession>
<dbReference type="Pfam" id="PF18701">
    <property type="entry name" value="DUF5641"/>
    <property type="match status" value="1"/>
</dbReference>
<protein>
    <recommendedName>
        <fullName evidence="7">Endonuclease</fullName>
    </recommendedName>
</protein>
<evidence type="ECO:0008006" key="7">
    <source>
        <dbReference type="Google" id="ProtNLM"/>
    </source>
</evidence>
<dbReference type="Pfam" id="PF05380">
    <property type="entry name" value="Peptidase_A17"/>
    <property type="match status" value="1"/>
</dbReference>
<dbReference type="InterPro" id="IPR041588">
    <property type="entry name" value="Integrase_H2C2"/>
</dbReference>
<dbReference type="InterPro" id="IPR043502">
    <property type="entry name" value="DNA/RNA_pol_sf"/>
</dbReference>
<proteinExistence type="predicted"/>
<dbReference type="Pfam" id="PF17921">
    <property type="entry name" value="Integrase_H2C2"/>
    <property type="match status" value="1"/>
</dbReference>
<evidence type="ECO:0000256" key="1">
    <source>
        <dbReference type="PROSITE-ProRule" id="PRU00047"/>
    </source>
</evidence>
<evidence type="ECO:0000256" key="2">
    <source>
        <dbReference type="SAM" id="MobiDB-lite"/>
    </source>
</evidence>
<dbReference type="InterPro" id="IPR043128">
    <property type="entry name" value="Rev_trsase/Diguanyl_cyclase"/>
</dbReference>
<dbReference type="EnsemblMetazoa" id="AALFPA23_011208.R15843">
    <property type="protein sequence ID" value="AALFPA23_011208.P15843"/>
    <property type="gene ID" value="AALFPA23_011208"/>
</dbReference>
<feature type="compositionally biased region" description="Polar residues" evidence="2">
    <location>
        <begin position="400"/>
        <end position="411"/>
    </location>
</feature>
<keyword evidence="1" id="KW-0479">Metal-binding</keyword>
<evidence type="ECO:0000259" key="4">
    <source>
        <dbReference type="PROSITE" id="PS50994"/>
    </source>
</evidence>
<dbReference type="InterPro" id="IPR021109">
    <property type="entry name" value="Peptidase_aspartic_dom_sf"/>
</dbReference>
<evidence type="ECO:0000259" key="3">
    <source>
        <dbReference type="PROSITE" id="PS50158"/>
    </source>
</evidence>
<dbReference type="Pfam" id="PF03564">
    <property type="entry name" value="DUF1759"/>
    <property type="match status" value="1"/>
</dbReference>
<dbReference type="InterPro" id="IPR036397">
    <property type="entry name" value="RNaseH_sf"/>
</dbReference>
<dbReference type="InterPro" id="IPR005312">
    <property type="entry name" value="DUF1759"/>
</dbReference>
<feature type="domain" description="CCHC-type" evidence="3">
    <location>
        <begin position="361"/>
        <end position="376"/>
    </location>
</feature>
<dbReference type="InterPro" id="IPR001878">
    <property type="entry name" value="Znf_CCHC"/>
</dbReference>
<dbReference type="Pfam" id="PF00078">
    <property type="entry name" value="RVT_1"/>
    <property type="match status" value="1"/>
</dbReference>
<dbReference type="InterPro" id="IPR040676">
    <property type="entry name" value="DUF5641"/>
</dbReference>
<dbReference type="Gene3D" id="1.10.340.70">
    <property type="match status" value="1"/>
</dbReference>
<dbReference type="InterPro" id="IPR008042">
    <property type="entry name" value="Retrotrans_Pao"/>
</dbReference>
<dbReference type="Gene3D" id="3.30.420.10">
    <property type="entry name" value="Ribonuclease H-like superfamily/Ribonuclease H"/>
    <property type="match status" value="1"/>
</dbReference>
<feature type="region of interest" description="Disordered" evidence="2">
    <location>
        <begin position="395"/>
        <end position="415"/>
    </location>
</feature>
<dbReference type="Gene3D" id="2.40.70.10">
    <property type="entry name" value="Acid Proteases"/>
    <property type="match status" value="1"/>
</dbReference>
<reference evidence="5" key="2">
    <citation type="submission" date="2025-05" db="UniProtKB">
        <authorList>
            <consortium name="EnsemblMetazoa"/>
        </authorList>
    </citation>
    <scope>IDENTIFICATION</scope>
    <source>
        <strain evidence="5">Foshan</strain>
    </source>
</reference>
<dbReference type="InterPro" id="IPR000477">
    <property type="entry name" value="RT_dom"/>
</dbReference>
<sequence length="1788" mass="202334">MSTERRIKSLRARLKSLLTSFNLIKTFVDDYQEERDSHQVSVRLEYLVTLWNDVNETQLELESLDDESLDEYLKDRTDFESSFFHVKGFLLSVTKPTDPASPTAPRSPAQAPPTSSSVRLPDVKLPVFSGQLDSWLNFHDLFVSLVHSSHELSNIQKFYYLRSSLSGDALKLIQTITISADNYLVAWNLLVTHYQNPVLLKQSYVDSLFEFASLKRESASELHSLVEKFETNVRVLKQLGERTEFWDILLIRMLSSRLDSTTRRDWEEYSSTKANVAFNDLTTFLQRRVTVLQTISKPNEALPQSASKKSVSRSVASHGASQPNYRKCLICSDHHPLYLCTVFSKMTIEDKEKDVRRHQLCRNCLRKGHQVRECPSSSTCRKCRSRHHTLLCSGEAPPMSVNTRPSDSGPATTVPVVKEQPRNSASAVSQPVSCASSGPKPKSVLLATAVVILIDDTGAEHAARALLDSGSECCFMTESLAQQIKVKRTKINVPITGIGQSSTHAKHKIQSTIRSRVSEYSSTVDFLVLPKVTVNLPSTSVDISSWEIPDGIHLADPSFHNTNPVQLVLGAEIFFDLFKVTGRIPLGESQPTLVNSVLGWVVSGGISNCRPTTAVTANVATVADLHRLMEKFWTIEENNDSTIYSVEEAACEAHFRRTVSRSSDGRYIVRLPLKADTLASLGDNRRSALRRFHLVENRLSRNPELGDQYREFMREYEELGHMKLVHDHETPPLPSYHLPHHAVIREDSTTTKVRVVFDASCRTPQGPSLNDALMVGPIVQEDLRSIIMRSRTHPIMLIADIKQMFRQIRVDETDTPLQRIVWRSSPETPMGTYELKTVTYGTASAPFLATRVLRQLSEDEQDRFPQAAEVLRLDFYVDDLFSGGKTVEETIALRRQLDALLSAGGFELRKWASNVEAVLEEVPLDNRALKTSVDLDRDQCIKSLGLHWEPATDQLRYKIDLPTIGDTPITKRIALSQIARLFDPLGLVGPVITTAKLFMQALWTLKSEEGHIWRWDQELPPTYKERWLNYTAQLPLLNELRIDRFILCLNPSSIQLHFFADASENAYGTCCYIRSSNSEGEVKTALLTAKSKVAPLKQQSIPRLELCGALLAAELYEKVKASLKFPVDTYFWVDSTIVICWLNANPSKWTTFVANRVSKIQLATQNCTWNHISGQQNPADHISRGLSAESILLNELWWKGPHWLSQNKPFWPIQQAPHELHIDDLPETRKSSVSAMQVETEPSFIDLFVSKYSSYLKMLRVTAYCRRFLLHCQRHARPSTTIITTEEIEAAETVLIRRVQQQMFASEWNQLQQSHPVHSKSRLRWFHPFVSTDQLIRIGGRLNQANQPFDSKHQIILPAGHEISTLLIRHLHERHLHAAPQLLLNVLRQRYWIIGARSLARKITQGCVTCVRTRPKLIQQFMAELPAERITATRPFTITGVDYWGPIALKPVHRRAAPGKAYIAVFVCFATKAVHLELVGDLSTAKFIQALRRFVSRRGLCAEIFSDNGRNFTGAANELRQIIQSNHHNKLISEECAMHGIRWRFNPPKASHFGGLWEAAIQSAQKHYFRVLGKHTLSMEDMQTLLAQIECCLNSRPLVPLTDDPSDFEALSPGHFLTGSHLKAVPDVDVSNIPMNRLKAHQQIQKLLQDIWHRWHVEYLCTLQSRSKWINPPVTIQRNQLVLLKEDNTPPFQWPTARVVELHPGADGVTRVVTVKTPTGEYTRPVSKISLLPIVTDEMSSHSSELASRGLHTSGETAAAVYPGKSHHHSSSTSIEEYLKRNNTKSFD</sequence>
<name>A0ABM1YQC5_AEDAL</name>